<gene>
    <name evidence="6" type="ORF">G9U51_11065</name>
</gene>
<evidence type="ECO:0000256" key="5">
    <source>
        <dbReference type="SAM" id="Phobius"/>
    </source>
</evidence>
<feature type="transmembrane region" description="Helical" evidence="5">
    <location>
        <begin position="308"/>
        <end position="328"/>
    </location>
</feature>
<comment type="subcellular location">
    <subcellularLocation>
        <location evidence="1">Membrane</location>
        <topology evidence="1">Multi-pass membrane protein</topology>
    </subcellularLocation>
</comment>
<dbReference type="Gene3D" id="1.20.1740.10">
    <property type="entry name" value="Amino acid/polyamine transporter I"/>
    <property type="match status" value="1"/>
</dbReference>
<evidence type="ECO:0000313" key="7">
    <source>
        <dbReference type="Proteomes" id="UP000744769"/>
    </source>
</evidence>
<accession>A0A967B038</accession>
<keyword evidence="4 5" id="KW-0472">Membrane</keyword>
<keyword evidence="7" id="KW-1185">Reference proteome</keyword>
<dbReference type="PANTHER" id="PTHR47547:SF1">
    <property type="entry name" value="ASPARTATE-PROTON SYMPORTER"/>
    <property type="match status" value="1"/>
</dbReference>
<feature type="transmembrane region" description="Helical" evidence="5">
    <location>
        <begin position="192"/>
        <end position="211"/>
    </location>
</feature>
<proteinExistence type="predicted"/>
<comment type="caution">
    <text evidence="6">The sequence shown here is derived from an EMBL/GenBank/DDBJ whole genome shotgun (WGS) entry which is preliminary data.</text>
</comment>
<protein>
    <submittedName>
        <fullName evidence="6">APC family permease</fullName>
    </submittedName>
</protein>
<sequence>MRGRRRTAPQRRFRVSSLDGAAAPHTDQPELRRHVGLIGLLFASVGSIIGSGWLFGAMNAAKQAGPAAMISWAIGMVMILIIALVYSELGTMFPVSGGVVRFPHIAFGSFSSYLAGWILWIACATVAPIEVEAALQYATKYAPFTTEHMVNGDKVHTLTTLGYISAVILMALFVLINYFGVKWFEKINTILVWWKLLIITVVIIAFLFAQFHGSNFTSGKGGFMPFGWEGVFTSIATSGIVFSFLGFRQGIELAGETDNPKRNVPITVIGSVVLCGLLYIGLQVAFIGALNGGDFAKGWDALDFKDSFGPLAAVATTLGMAWLAYLLYADAIVSPGDTGLIYTTVTSRVSYAMARNGNAPRALAKTNKNGVPFISLVVAFVVGLIVFLPFPSWQQLVGFITSATVLSFASGPLVVGALRRTKPNAPRPFRCPGGDVLPLLAFICSNLIVIWSTWTINFKLFITVLLGLVLLAVMSAMGHAKPPFEWKSGAWMLPWLGGLAILSYLAGDLDDKAIMSFGWSCLLTVIFSVAVYYFAVMNRLPEERMDTHIAEIEREAALEDDPMPA</sequence>
<evidence type="ECO:0000256" key="2">
    <source>
        <dbReference type="ARBA" id="ARBA00022692"/>
    </source>
</evidence>
<name>A0A967B038_9MICO</name>
<evidence type="ECO:0000256" key="3">
    <source>
        <dbReference type="ARBA" id="ARBA00022989"/>
    </source>
</evidence>
<feature type="transmembrane region" description="Helical" evidence="5">
    <location>
        <begin position="513"/>
        <end position="535"/>
    </location>
</feature>
<keyword evidence="3 5" id="KW-1133">Transmembrane helix</keyword>
<evidence type="ECO:0000313" key="6">
    <source>
        <dbReference type="EMBL" id="NHN56316.1"/>
    </source>
</evidence>
<dbReference type="Pfam" id="PF13520">
    <property type="entry name" value="AA_permease_2"/>
    <property type="match status" value="1"/>
</dbReference>
<dbReference type="Proteomes" id="UP000744769">
    <property type="component" value="Unassembled WGS sequence"/>
</dbReference>
<feature type="transmembrane region" description="Helical" evidence="5">
    <location>
        <begin position="490"/>
        <end position="507"/>
    </location>
</feature>
<feature type="transmembrane region" description="Helical" evidence="5">
    <location>
        <begin position="223"/>
        <end position="245"/>
    </location>
</feature>
<reference evidence="6" key="1">
    <citation type="submission" date="2020-03" db="EMBL/GenBank/DDBJ databases">
        <title>Draft sequencing of Calidifontibacter sp. DB0510.</title>
        <authorList>
            <person name="Kim D.-U."/>
        </authorList>
    </citation>
    <scope>NUCLEOTIDE SEQUENCE</scope>
    <source>
        <strain evidence="6">DB0510</strain>
    </source>
</reference>
<feature type="transmembrane region" description="Helical" evidence="5">
    <location>
        <begin position="371"/>
        <end position="390"/>
    </location>
</feature>
<dbReference type="InterPro" id="IPR052962">
    <property type="entry name" value="AA_Transporter_AGT"/>
</dbReference>
<dbReference type="GO" id="GO:0016020">
    <property type="term" value="C:membrane"/>
    <property type="evidence" value="ECO:0007669"/>
    <property type="project" value="UniProtKB-SubCell"/>
</dbReference>
<feature type="transmembrane region" description="Helical" evidence="5">
    <location>
        <begin position="396"/>
        <end position="415"/>
    </location>
</feature>
<feature type="transmembrane region" description="Helical" evidence="5">
    <location>
        <begin position="266"/>
        <end position="288"/>
    </location>
</feature>
<dbReference type="GO" id="GO:0022857">
    <property type="term" value="F:transmembrane transporter activity"/>
    <property type="evidence" value="ECO:0007669"/>
    <property type="project" value="InterPro"/>
</dbReference>
<keyword evidence="2 5" id="KW-0812">Transmembrane</keyword>
<feature type="transmembrane region" description="Helical" evidence="5">
    <location>
        <begin position="35"/>
        <end position="55"/>
    </location>
</feature>
<dbReference type="PANTHER" id="PTHR47547">
    <property type="match status" value="1"/>
</dbReference>
<dbReference type="EMBL" id="JAAOIV010000007">
    <property type="protein sequence ID" value="NHN56316.1"/>
    <property type="molecule type" value="Genomic_DNA"/>
</dbReference>
<feature type="transmembrane region" description="Helical" evidence="5">
    <location>
        <begin position="107"/>
        <end position="129"/>
    </location>
</feature>
<organism evidence="6 7">
    <name type="scientific">Metallococcus carri</name>
    <dbReference type="NCBI Taxonomy" id="1656884"/>
    <lineage>
        <taxon>Bacteria</taxon>
        <taxon>Bacillati</taxon>
        <taxon>Actinomycetota</taxon>
        <taxon>Actinomycetes</taxon>
        <taxon>Micrococcales</taxon>
        <taxon>Dermacoccaceae</taxon>
        <taxon>Metallococcus</taxon>
    </lineage>
</organism>
<evidence type="ECO:0000256" key="4">
    <source>
        <dbReference type="ARBA" id="ARBA00023136"/>
    </source>
</evidence>
<feature type="transmembrane region" description="Helical" evidence="5">
    <location>
        <begin position="460"/>
        <end position="478"/>
    </location>
</feature>
<feature type="transmembrane region" description="Helical" evidence="5">
    <location>
        <begin position="161"/>
        <end position="180"/>
    </location>
</feature>
<dbReference type="PIRSF" id="PIRSF006060">
    <property type="entry name" value="AA_transporter"/>
    <property type="match status" value="1"/>
</dbReference>
<dbReference type="InterPro" id="IPR002293">
    <property type="entry name" value="AA/rel_permease1"/>
</dbReference>
<dbReference type="AlphaFoldDB" id="A0A967B038"/>
<evidence type="ECO:0000256" key="1">
    <source>
        <dbReference type="ARBA" id="ARBA00004141"/>
    </source>
</evidence>
<feature type="transmembrane region" description="Helical" evidence="5">
    <location>
        <begin position="67"/>
        <end position="86"/>
    </location>
</feature>